<organism evidence="1 2">
    <name type="scientific">Dendrolimus kikuchii</name>
    <dbReference type="NCBI Taxonomy" id="765133"/>
    <lineage>
        <taxon>Eukaryota</taxon>
        <taxon>Metazoa</taxon>
        <taxon>Ecdysozoa</taxon>
        <taxon>Arthropoda</taxon>
        <taxon>Hexapoda</taxon>
        <taxon>Insecta</taxon>
        <taxon>Pterygota</taxon>
        <taxon>Neoptera</taxon>
        <taxon>Endopterygota</taxon>
        <taxon>Lepidoptera</taxon>
        <taxon>Glossata</taxon>
        <taxon>Ditrysia</taxon>
        <taxon>Bombycoidea</taxon>
        <taxon>Lasiocampidae</taxon>
        <taxon>Dendrolimus</taxon>
    </lineage>
</organism>
<sequence length="489" mass="54471">MCGAQYVLVVTLLALPGPSCSNPDNLVRLLDTLKTNKRAVCDDNVALVTCPSGTVITILSSKYLDAASEACSMGTISTALEEKEKKCKRPNNVQYSILQTAIEACQKKPKCEISTNLRPGVVDPCPHAKKHVELTYKCRPDEFRSQTGCEGYIVELICNLHSRISILNAQFGRTDYEPETCPQAKGMLEETCTAPYSFEKVIQMCLGKRHCQIKASAQIFESPCNPNTKPYLKVVYACVPFGVLSEKYEAALDNEEIRDLNGIVTTNVGDNRFDESEKPGERWKEPNSITPVADPNFKPVPEIIDVLHAPEKDEEIMNQPKANFERKKNDLSAYTKLFIYAGITIIILAFILLIYIGIRCYRAQKQKKTSKNGDMFSTEAPNIFNDATSDIDNDVDISHISGTFYDPAHPDMLLYQNGPGNRGTLRAMKPLSTIYPCVGTSMYGNDYVPPPMGFTRFNRSRSKEEAMDPDVLTSPKSLGTYSNSQFYYG</sequence>
<dbReference type="EMBL" id="CM034398">
    <property type="protein sequence ID" value="KAJ0177087.1"/>
    <property type="molecule type" value="Genomic_DNA"/>
</dbReference>
<evidence type="ECO:0000313" key="2">
    <source>
        <dbReference type="Proteomes" id="UP000824533"/>
    </source>
</evidence>
<comment type="caution">
    <text evidence="1">The sequence shown here is derived from an EMBL/GenBank/DDBJ whole genome shotgun (WGS) entry which is preliminary data.</text>
</comment>
<name>A0ACC1D0N8_9NEOP</name>
<gene>
    <name evidence="1" type="ORF">K1T71_007096</name>
</gene>
<proteinExistence type="predicted"/>
<protein>
    <submittedName>
        <fullName evidence="1">Uncharacterized protein</fullName>
    </submittedName>
</protein>
<evidence type="ECO:0000313" key="1">
    <source>
        <dbReference type="EMBL" id="KAJ0177087.1"/>
    </source>
</evidence>
<reference evidence="1 2" key="1">
    <citation type="journal article" date="2021" name="Front. Genet.">
        <title>Chromosome-Level Genome Assembly Reveals Significant Gene Expansion in the Toll and IMD Signaling Pathways of Dendrolimus kikuchii.</title>
        <authorList>
            <person name="Zhou J."/>
            <person name="Wu P."/>
            <person name="Xiong Z."/>
            <person name="Liu N."/>
            <person name="Zhao N."/>
            <person name="Ji M."/>
            <person name="Qiu Y."/>
            <person name="Yang B."/>
        </authorList>
    </citation>
    <scope>NUCLEOTIDE SEQUENCE [LARGE SCALE GENOMIC DNA]</scope>
    <source>
        <strain evidence="1">Ann1</strain>
    </source>
</reference>
<dbReference type="Proteomes" id="UP000824533">
    <property type="component" value="Linkage Group LG12"/>
</dbReference>
<keyword evidence="2" id="KW-1185">Reference proteome</keyword>
<accession>A0ACC1D0N8</accession>